<dbReference type="OrthoDB" id="3208495at2759"/>
<dbReference type="Proteomes" id="UP000292702">
    <property type="component" value="Unassembled WGS sequence"/>
</dbReference>
<keyword evidence="4" id="KW-1185">Reference proteome</keyword>
<feature type="signal peptide" evidence="2">
    <location>
        <begin position="1"/>
        <end position="18"/>
    </location>
</feature>
<feature type="compositionally biased region" description="Acidic residues" evidence="1">
    <location>
        <begin position="1335"/>
        <end position="1359"/>
    </location>
</feature>
<feature type="region of interest" description="Disordered" evidence="1">
    <location>
        <begin position="985"/>
        <end position="1013"/>
    </location>
</feature>
<dbReference type="Pfam" id="PF18759">
    <property type="entry name" value="Plavaka"/>
    <property type="match status" value="1"/>
</dbReference>
<dbReference type="STRING" id="92696.A0A4R0R7R2"/>
<feature type="compositionally biased region" description="Acidic residues" evidence="1">
    <location>
        <begin position="1372"/>
        <end position="1406"/>
    </location>
</feature>
<dbReference type="InterPro" id="IPR041078">
    <property type="entry name" value="Plavaka"/>
</dbReference>
<feature type="region of interest" description="Disordered" evidence="1">
    <location>
        <begin position="1292"/>
        <end position="1406"/>
    </location>
</feature>
<feature type="region of interest" description="Disordered" evidence="1">
    <location>
        <begin position="872"/>
        <end position="910"/>
    </location>
</feature>
<dbReference type="EMBL" id="RWJN01000289">
    <property type="protein sequence ID" value="TCD63562.1"/>
    <property type="molecule type" value="Genomic_DNA"/>
</dbReference>
<evidence type="ECO:0000256" key="1">
    <source>
        <dbReference type="SAM" id="MobiDB-lite"/>
    </source>
</evidence>
<name>A0A4R0R7R2_9APHY</name>
<gene>
    <name evidence="3" type="ORF">EIP91_005233</name>
</gene>
<feature type="chain" id="PRO_5020249535" evidence="2">
    <location>
        <begin position="19"/>
        <end position="1406"/>
    </location>
</feature>
<comment type="caution">
    <text evidence="3">The sequence shown here is derived from an EMBL/GenBank/DDBJ whole genome shotgun (WGS) entry which is preliminary data.</text>
</comment>
<feature type="compositionally biased region" description="Low complexity" evidence="1">
    <location>
        <begin position="435"/>
        <end position="446"/>
    </location>
</feature>
<accession>A0A4R0R7R2</accession>
<sequence length="1406" mass="158805">MRLLYLLLLFLVLMSSFPTPGPPPCQHCGKSNFASDCALKIHTKQGCTKARNKIATVKDTLHKRKENQDEIARLAKRARVETETTVNNAAPSPPEDEMPDVQPVQAEPAPLDPVPEPVAIPATRPSGRPSRRMRMPARYTADFIPSALSGGRAPANLGVPATYEAPVPPPAPAPAPAPIRLPTPDPPADEAPPAKYTHQEPNLFGLFRSFLVIPAVDPEEKVSLNTLCSDASLASSAVPEPEQWRITPWGSITSIRNAAQAWFAPFQNATKFRLIHWLLTGSNQKSLAEADRLVNEVILQDDFDREDLRGFNAGREAARLDKVDMEEDEWVDEGEEGERRPSFRLSAEDGWREGKVHIRLPAEDRSVKYAKEEDAPEFEVSGIQHRRLIEVIKAVFQDTTAQKFNLIPYRLWWNRQEGLAASGSSEDSGPREGPSEPAVPAGSVPSPVTPPPDSPSLEQRAQTERVYSEVYNSEAMVGEYETLLKTHPPEPNAPYTETVIAALMFWSDSTHLAQFGNASLWPIYMFFGNQSKYERCKPSANAAHHIAYIPKLPDNFQDAYKKIFGIAATKATLQHCRRELMQAIWLLLLDDEFMEAYEHGIILRFADGIVRRVFPRIFTYAADYPEKVLLASIRYLAKCPCPRCLVEKSKIDALGTRSDMRTRGKGREDSERNWFHIKTVRTWIYTLGWSLLSQKIKDILDKFSGVPTRSAFSLRLSKFGSNYYTMFVPDLLHEFELGVWKAVFIHLLRILYAVGQDRIQELNHRYRQIPPFGRSTIQKFSNDTSGMKKLAGRDWEQMLKCSIPAFEGLLPEPFNGILLDLLFVLSSWHAYAKLRLHTSTTVAFLEDCTTTLGQLLRHFRATVCAHYRTTELPSEEAARGRRKAALAKQGEQTRPRPQAAADASRSSSTRTAKLKTINLNTYKLHALGDYGRTAVLFGPSDNYSTQTGELEHRRVKRWYARTNKHGFVQQIAKHQRRAQILEKIRRRNGAKPTQIPKRRQRRSPALSFTDSEPLPYTSPDMRYHMSSEVRYAVNITAFLTENREDPAVKDFLPRLKDHLLARLRGMDYDGDERPFSEAERQSVIIMNNTMYKHKVLRVNYTTYDVRRAQDSLNPRTQSDVMLLGHDDECDDFHPYWFARIIALYHVFAYLQDSTDRRRPPQVVRVEFAWIRWLGRDGSHASGWQARRLPRVGFVDATGNGDAGPAFGFLDPGQIIRAVHLMPAFAHGTTSELLGPSMIRRPQDPEDEDWQYFYVNIFVDRDMVMRFRGGGVGHVVFRDVSNRALSDQDLTVPEELPDLIPGTSNSVVTRPAEQREPGLEGEEGENSGQTGNGNDDASDDGGDAEDEEELEDEIEDEELEFGYMNYGDQGAGEADDADEESSSEDEDDLGAEDGEDRDDGEDEEAAY</sequence>
<feature type="compositionally biased region" description="Low complexity" evidence="1">
    <location>
        <begin position="895"/>
        <end position="910"/>
    </location>
</feature>
<protein>
    <submittedName>
        <fullName evidence="3">Uncharacterized protein</fullName>
    </submittedName>
</protein>
<evidence type="ECO:0000313" key="3">
    <source>
        <dbReference type="EMBL" id="TCD63562.1"/>
    </source>
</evidence>
<evidence type="ECO:0000256" key="2">
    <source>
        <dbReference type="SAM" id="SignalP"/>
    </source>
</evidence>
<proteinExistence type="predicted"/>
<reference evidence="3 4" key="1">
    <citation type="submission" date="2018-11" db="EMBL/GenBank/DDBJ databases">
        <title>Genome assembly of Steccherinum ochraceum LE-BIN_3174, the white-rot fungus of the Steccherinaceae family (The Residual Polyporoid clade, Polyporales, Basidiomycota).</title>
        <authorList>
            <person name="Fedorova T.V."/>
            <person name="Glazunova O.A."/>
            <person name="Landesman E.O."/>
            <person name="Moiseenko K.V."/>
            <person name="Psurtseva N.V."/>
            <person name="Savinova O.S."/>
            <person name="Shakhova N.V."/>
            <person name="Tyazhelova T.V."/>
            <person name="Vasina D.V."/>
        </authorList>
    </citation>
    <scope>NUCLEOTIDE SEQUENCE [LARGE SCALE GENOMIC DNA]</scope>
    <source>
        <strain evidence="3 4">LE-BIN_3174</strain>
    </source>
</reference>
<feature type="compositionally biased region" description="Pro residues" evidence="1">
    <location>
        <begin position="168"/>
        <end position="190"/>
    </location>
</feature>
<keyword evidence="2" id="KW-0732">Signal</keyword>
<organism evidence="3 4">
    <name type="scientific">Steccherinum ochraceum</name>
    <dbReference type="NCBI Taxonomy" id="92696"/>
    <lineage>
        <taxon>Eukaryota</taxon>
        <taxon>Fungi</taxon>
        <taxon>Dikarya</taxon>
        <taxon>Basidiomycota</taxon>
        <taxon>Agaricomycotina</taxon>
        <taxon>Agaricomycetes</taxon>
        <taxon>Polyporales</taxon>
        <taxon>Steccherinaceae</taxon>
        <taxon>Steccherinum</taxon>
    </lineage>
</organism>
<feature type="region of interest" description="Disordered" evidence="1">
    <location>
        <begin position="168"/>
        <end position="194"/>
    </location>
</feature>
<feature type="region of interest" description="Disordered" evidence="1">
    <location>
        <begin position="420"/>
        <end position="464"/>
    </location>
</feature>
<evidence type="ECO:0000313" key="4">
    <source>
        <dbReference type="Proteomes" id="UP000292702"/>
    </source>
</evidence>
<feature type="region of interest" description="Disordered" evidence="1">
    <location>
        <begin position="78"/>
        <end position="132"/>
    </location>
</feature>